<keyword evidence="1" id="KW-0472">Membrane</keyword>
<proteinExistence type="predicted"/>
<dbReference type="AlphaFoldDB" id="A0A7W7VZR8"/>
<accession>A0A7W7VZR8</accession>
<evidence type="ECO:0000313" key="2">
    <source>
        <dbReference type="EMBL" id="MBB4928846.1"/>
    </source>
</evidence>
<feature type="transmembrane region" description="Helical" evidence="1">
    <location>
        <begin position="55"/>
        <end position="75"/>
    </location>
</feature>
<organism evidence="2 3">
    <name type="scientific">Kitasatospora kifunensis</name>
    <name type="common">Streptomyces kifunensis</name>
    <dbReference type="NCBI Taxonomy" id="58351"/>
    <lineage>
        <taxon>Bacteria</taxon>
        <taxon>Bacillati</taxon>
        <taxon>Actinomycetota</taxon>
        <taxon>Actinomycetes</taxon>
        <taxon>Kitasatosporales</taxon>
        <taxon>Streptomycetaceae</taxon>
        <taxon>Kitasatospora</taxon>
    </lineage>
</organism>
<dbReference type="Proteomes" id="UP000540506">
    <property type="component" value="Unassembled WGS sequence"/>
</dbReference>
<keyword evidence="1" id="KW-0812">Transmembrane</keyword>
<keyword evidence="3" id="KW-1185">Reference proteome</keyword>
<protein>
    <submittedName>
        <fullName evidence="2">Uncharacterized protein</fullName>
    </submittedName>
</protein>
<name>A0A7W7VZR8_KITKI</name>
<sequence length="82" mass="8493">MDISVTRQGLTGGMNVPAENADQMIRSSVLVAGPFACAAGPIVLLRTGGGLGMPWVFEFVLALVLAVTPIAHLVFGNRRGEG</sequence>
<comment type="caution">
    <text evidence="2">The sequence shown here is derived from an EMBL/GenBank/DDBJ whole genome shotgun (WGS) entry which is preliminary data.</text>
</comment>
<dbReference type="RefSeq" id="WP_184946492.1">
    <property type="nucleotide sequence ID" value="NZ_JACHJV010000003.1"/>
</dbReference>
<evidence type="ECO:0000313" key="3">
    <source>
        <dbReference type="Proteomes" id="UP000540506"/>
    </source>
</evidence>
<evidence type="ECO:0000256" key="1">
    <source>
        <dbReference type="SAM" id="Phobius"/>
    </source>
</evidence>
<keyword evidence="1" id="KW-1133">Transmembrane helix</keyword>
<gene>
    <name evidence="2" type="ORF">FHR34_007943</name>
</gene>
<reference evidence="2 3" key="1">
    <citation type="submission" date="2020-08" db="EMBL/GenBank/DDBJ databases">
        <title>Sequencing the genomes of 1000 actinobacteria strains.</title>
        <authorList>
            <person name="Klenk H.-P."/>
        </authorList>
    </citation>
    <scope>NUCLEOTIDE SEQUENCE [LARGE SCALE GENOMIC DNA]</scope>
    <source>
        <strain evidence="2 3">DSM 41654</strain>
    </source>
</reference>
<dbReference type="EMBL" id="JACHJV010000003">
    <property type="protein sequence ID" value="MBB4928846.1"/>
    <property type="molecule type" value="Genomic_DNA"/>
</dbReference>
<feature type="transmembrane region" description="Helical" evidence="1">
    <location>
        <begin position="29"/>
        <end position="49"/>
    </location>
</feature>